<keyword evidence="7" id="KW-0503">Monooxygenase</keyword>
<dbReference type="GO" id="GO:0008681">
    <property type="term" value="F:2-octaprenyl-6-methoxyphenol hydroxylase activity"/>
    <property type="evidence" value="ECO:0007669"/>
    <property type="project" value="InterPro"/>
</dbReference>
<dbReference type="InterPro" id="IPR002938">
    <property type="entry name" value="FAD-bd"/>
</dbReference>
<dbReference type="Pfam" id="PF01494">
    <property type="entry name" value="FAD_binding_3"/>
    <property type="match status" value="1"/>
</dbReference>
<sequence length="383" mass="41835">MDAKVVIAGGSLVGALTALMLAQQRPDWPIVVVEPRDSGPPNDKRIIALAAASAKRLEQLGVLGAAQTQTPIEHIHISDRGHLGAMELHAAAENVAALGVVVPAAELLQTLFERCQQLANVRWLSGCRVTAIEQKSDSVAVSISDGRTIEAQLLAGADGQNSYVRETLRLASSVEDYNQVGCIATLTLDRPLQGWAYERFTEDGPIALLPMPKQQASLVWTFKGEVADDVKSWHDDYFIDACQRAFGYRAGAITATSERVFYPLQLRRAHRSIHHRCVILGNASHALHPIAGQGFNLGLRDVETLVEVLSGVDDAGAFAALNDYHRRREQDYNAIINLTDLLVRGFSNRYWPMVVPRNLALLGLHHCGPLKSAFARLTMGMRA</sequence>
<dbReference type="AlphaFoldDB" id="A0AA94EEA4"/>
<name>A0AA94EEA4_9GAMM</name>
<keyword evidence="10" id="KW-1185">Reference proteome</keyword>
<comment type="similarity">
    <text evidence="3">Belongs to the UbiH/COQ6 family.</text>
</comment>
<dbReference type="InterPro" id="IPR011295">
    <property type="entry name" value="UbiH"/>
</dbReference>
<dbReference type="PANTHER" id="PTHR43876">
    <property type="entry name" value="UBIQUINONE BIOSYNTHESIS MONOOXYGENASE COQ6, MITOCHONDRIAL"/>
    <property type="match status" value="1"/>
</dbReference>
<dbReference type="RefSeq" id="WP_126820228.1">
    <property type="nucleotide sequence ID" value="NZ_PIPS01000003.1"/>
</dbReference>
<feature type="domain" description="FAD-binding" evidence="8">
    <location>
        <begin position="3"/>
        <end position="335"/>
    </location>
</feature>
<dbReference type="NCBIfam" id="TIGR01988">
    <property type="entry name" value="Ubi-OHases"/>
    <property type="match status" value="1"/>
</dbReference>
<dbReference type="Gene3D" id="3.50.50.60">
    <property type="entry name" value="FAD/NAD(P)-binding domain"/>
    <property type="match status" value="2"/>
</dbReference>
<dbReference type="InterPro" id="IPR018168">
    <property type="entry name" value="Ubi_Hdrlase_CS"/>
</dbReference>
<evidence type="ECO:0000256" key="3">
    <source>
        <dbReference type="ARBA" id="ARBA00005349"/>
    </source>
</evidence>
<evidence type="ECO:0000256" key="5">
    <source>
        <dbReference type="ARBA" id="ARBA00022827"/>
    </source>
</evidence>
<dbReference type="PANTHER" id="PTHR43876:SF8">
    <property type="entry name" value="2-OCTAPRENYL-6-METHOXYPHENOL HYDROXYLASE"/>
    <property type="match status" value="1"/>
</dbReference>
<evidence type="ECO:0000259" key="8">
    <source>
        <dbReference type="Pfam" id="PF01494"/>
    </source>
</evidence>
<evidence type="ECO:0000256" key="2">
    <source>
        <dbReference type="ARBA" id="ARBA00004749"/>
    </source>
</evidence>
<comment type="caution">
    <text evidence="9">The sequence shown here is derived from an EMBL/GenBank/DDBJ whole genome shotgun (WGS) entry which is preliminary data.</text>
</comment>
<dbReference type="NCBIfam" id="TIGR01984">
    <property type="entry name" value="UbiH"/>
    <property type="match status" value="1"/>
</dbReference>
<gene>
    <name evidence="9" type="ORF">CWE23_10640</name>
</gene>
<dbReference type="GO" id="GO:0006744">
    <property type="term" value="P:ubiquinone biosynthetic process"/>
    <property type="evidence" value="ECO:0007669"/>
    <property type="project" value="InterPro"/>
</dbReference>
<dbReference type="InterPro" id="IPR036188">
    <property type="entry name" value="FAD/NAD-bd_sf"/>
</dbReference>
<keyword evidence="5" id="KW-0274">FAD</keyword>
<dbReference type="SUPFAM" id="SSF51905">
    <property type="entry name" value="FAD/NAD(P)-binding domain"/>
    <property type="match status" value="1"/>
</dbReference>
<evidence type="ECO:0000313" key="9">
    <source>
        <dbReference type="EMBL" id="RUO42536.1"/>
    </source>
</evidence>
<comment type="cofactor">
    <cofactor evidence="1">
        <name>FAD</name>
        <dbReference type="ChEBI" id="CHEBI:57692"/>
    </cofactor>
</comment>
<keyword evidence="4" id="KW-0285">Flavoprotein</keyword>
<accession>A0AA94EEA4</accession>
<evidence type="ECO:0000256" key="7">
    <source>
        <dbReference type="ARBA" id="ARBA00023033"/>
    </source>
</evidence>
<dbReference type="GO" id="GO:0071949">
    <property type="term" value="F:FAD binding"/>
    <property type="evidence" value="ECO:0007669"/>
    <property type="project" value="InterPro"/>
</dbReference>
<evidence type="ECO:0000256" key="4">
    <source>
        <dbReference type="ARBA" id="ARBA00022630"/>
    </source>
</evidence>
<dbReference type="InterPro" id="IPR010971">
    <property type="entry name" value="UbiH/COQ6"/>
</dbReference>
<evidence type="ECO:0000256" key="6">
    <source>
        <dbReference type="ARBA" id="ARBA00023002"/>
    </source>
</evidence>
<dbReference type="Proteomes" id="UP000286680">
    <property type="component" value="Unassembled WGS sequence"/>
</dbReference>
<protein>
    <submittedName>
        <fullName evidence="9">2-octaprenyl-6-methoxyphenyl hydroxylase</fullName>
    </submittedName>
</protein>
<reference evidence="10" key="1">
    <citation type="journal article" date="2018" name="Front. Microbiol.">
        <title>Genome-Based Analysis Reveals the Taxonomy and Diversity of the Family Idiomarinaceae.</title>
        <authorList>
            <person name="Liu Y."/>
            <person name="Lai Q."/>
            <person name="Shao Z."/>
        </authorList>
    </citation>
    <scope>NUCLEOTIDE SEQUENCE [LARGE SCALE GENOMIC DNA]</scope>
    <source>
        <strain evidence="10">SN-14</strain>
    </source>
</reference>
<proteinExistence type="inferred from homology"/>
<evidence type="ECO:0000313" key="10">
    <source>
        <dbReference type="Proteomes" id="UP000286680"/>
    </source>
</evidence>
<dbReference type="EMBL" id="PIPS01000003">
    <property type="protein sequence ID" value="RUO42536.1"/>
    <property type="molecule type" value="Genomic_DNA"/>
</dbReference>
<keyword evidence="6" id="KW-0560">Oxidoreductase</keyword>
<dbReference type="NCBIfam" id="NF004356">
    <property type="entry name" value="PRK05732.1"/>
    <property type="match status" value="1"/>
</dbReference>
<comment type="pathway">
    <text evidence="2">Cofactor biosynthesis; ubiquinone biosynthesis.</text>
</comment>
<dbReference type="PRINTS" id="PR00420">
    <property type="entry name" value="RNGMNOXGNASE"/>
</dbReference>
<evidence type="ECO:0000256" key="1">
    <source>
        <dbReference type="ARBA" id="ARBA00001974"/>
    </source>
</evidence>
<dbReference type="InterPro" id="IPR051205">
    <property type="entry name" value="UbiH/COQ6_monooxygenase"/>
</dbReference>
<organism evidence="9 10">
    <name type="scientific">Idiomarina aquatica</name>
    <dbReference type="NCBI Taxonomy" id="1327752"/>
    <lineage>
        <taxon>Bacteria</taxon>
        <taxon>Pseudomonadati</taxon>
        <taxon>Pseudomonadota</taxon>
        <taxon>Gammaproteobacteria</taxon>
        <taxon>Alteromonadales</taxon>
        <taxon>Idiomarinaceae</taxon>
        <taxon>Idiomarina</taxon>
    </lineage>
</organism>
<dbReference type="PROSITE" id="PS01304">
    <property type="entry name" value="UBIH"/>
    <property type="match status" value="1"/>
</dbReference>